<dbReference type="InParanoid" id="A0A6P8GX72"/>
<dbReference type="HAMAP" id="MF_01970">
    <property type="entry name" value="Kynureninase"/>
    <property type="match status" value="1"/>
</dbReference>
<keyword evidence="4 5" id="KW-0963">Cytoplasm</keyword>
<comment type="cofactor">
    <cofactor evidence="4 5">
        <name>pyridoxal 5'-phosphate</name>
        <dbReference type="ChEBI" id="CHEBI:597326"/>
    </cofactor>
</comment>
<dbReference type="EC" id="3.7.1.3" evidence="4 5"/>
<organism evidence="7 8">
    <name type="scientific">Actinia tenebrosa</name>
    <name type="common">Australian red waratah sea anemone</name>
    <dbReference type="NCBI Taxonomy" id="6105"/>
    <lineage>
        <taxon>Eukaryota</taxon>
        <taxon>Metazoa</taxon>
        <taxon>Cnidaria</taxon>
        <taxon>Anthozoa</taxon>
        <taxon>Hexacorallia</taxon>
        <taxon>Actiniaria</taxon>
        <taxon>Actiniidae</taxon>
        <taxon>Actinia</taxon>
    </lineage>
</organism>
<gene>
    <name evidence="8" type="primary">LOC116286476</name>
    <name evidence="4" type="synonym">KYNU</name>
</gene>
<feature type="binding site" evidence="4">
    <location>
        <position position="151"/>
    </location>
    <ligand>
        <name>pyridoxal 5'-phosphate</name>
        <dbReference type="ChEBI" id="CHEBI:597326"/>
    </ligand>
</feature>
<dbReference type="GO" id="GO:0019441">
    <property type="term" value="P:L-tryptophan catabolic process to kynurenine"/>
    <property type="evidence" value="ECO:0007669"/>
    <property type="project" value="TreeGrafter"/>
</dbReference>
<keyword evidence="2 4" id="KW-0378">Hydrolase</keyword>
<feature type="binding site" evidence="4">
    <location>
        <position position="150"/>
    </location>
    <ligand>
        <name>pyridoxal 5'-phosphate</name>
        <dbReference type="ChEBI" id="CHEBI:597326"/>
    </ligand>
</feature>
<dbReference type="InterPro" id="IPR015424">
    <property type="entry name" value="PyrdxlP-dep_Trfase"/>
</dbReference>
<comment type="similarity">
    <text evidence="4 5">Belongs to the kynureninase family.</text>
</comment>
<dbReference type="Pfam" id="PF22580">
    <property type="entry name" value="KYNU_C"/>
    <property type="match status" value="1"/>
</dbReference>
<comment type="subcellular location">
    <subcellularLocation>
        <location evidence="4 5">Cytoplasm</location>
    </subcellularLocation>
</comment>
<reference evidence="8" key="1">
    <citation type="submission" date="2025-08" db="UniProtKB">
        <authorList>
            <consortium name="RefSeq"/>
        </authorList>
    </citation>
    <scope>IDENTIFICATION</scope>
    <source>
        <tissue evidence="8">Tentacle</tissue>
    </source>
</reference>
<dbReference type="GeneID" id="116286476"/>
<feature type="domain" description="Aminotransferase class V" evidence="6">
    <location>
        <begin position="93"/>
        <end position="308"/>
    </location>
</feature>
<keyword evidence="1 4" id="KW-0662">Pyridine nucleotide biosynthesis</keyword>
<feature type="binding site" evidence="4">
    <location>
        <position position="263"/>
    </location>
    <ligand>
        <name>pyridoxal 5'-phosphate</name>
        <dbReference type="ChEBI" id="CHEBI:597326"/>
    </ligand>
</feature>
<name>A0A6P8GX72_ACTTE</name>
<dbReference type="SUPFAM" id="SSF53383">
    <property type="entry name" value="PLP-dependent transferases"/>
    <property type="match status" value="1"/>
</dbReference>
<dbReference type="Gene3D" id="3.40.640.10">
    <property type="entry name" value="Type I PLP-dependent aspartate aminotransferase-like (Major domain)"/>
    <property type="match status" value="1"/>
</dbReference>
<dbReference type="GO" id="GO:0030170">
    <property type="term" value="F:pyridoxal phosphate binding"/>
    <property type="evidence" value="ECO:0007669"/>
    <property type="project" value="UniProtKB-UniRule"/>
</dbReference>
<evidence type="ECO:0000256" key="1">
    <source>
        <dbReference type="ARBA" id="ARBA00022642"/>
    </source>
</evidence>
<protein>
    <recommendedName>
        <fullName evidence="4 5">Kynureninase</fullName>
        <ecNumber evidence="4 5">3.7.1.3</ecNumber>
    </recommendedName>
    <alternativeName>
        <fullName evidence="4">L-kynurenine hydrolase</fullName>
    </alternativeName>
</protein>
<evidence type="ECO:0000313" key="7">
    <source>
        <dbReference type="Proteomes" id="UP000515163"/>
    </source>
</evidence>
<proteinExistence type="inferred from homology"/>
<dbReference type="GO" id="GO:0043420">
    <property type="term" value="P:anthranilate metabolic process"/>
    <property type="evidence" value="ECO:0007669"/>
    <property type="project" value="UniProtKB-UniRule"/>
</dbReference>
<feature type="binding site" evidence="4">
    <location>
        <position position="266"/>
    </location>
    <ligand>
        <name>pyridoxal 5'-phosphate</name>
        <dbReference type="ChEBI" id="CHEBI:597326"/>
    </ligand>
</feature>
<feature type="binding site" evidence="4">
    <location>
        <position position="234"/>
    </location>
    <ligand>
        <name>pyridoxal 5'-phosphate</name>
        <dbReference type="ChEBI" id="CHEBI:597326"/>
    </ligand>
</feature>
<comment type="catalytic activity">
    <reaction evidence="4 5">
        <text>L-kynurenine + H2O = anthranilate + L-alanine + H(+)</text>
        <dbReference type="Rhea" id="RHEA:16813"/>
        <dbReference type="ChEBI" id="CHEBI:15377"/>
        <dbReference type="ChEBI" id="CHEBI:15378"/>
        <dbReference type="ChEBI" id="CHEBI:16567"/>
        <dbReference type="ChEBI" id="CHEBI:57959"/>
        <dbReference type="ChEBI" id="CHEBI:57972"/>
        <dbReference type="EC" id="3.7.1.3"/>
    </reaction>
</comment>
<sequence length="492" mass="55716">MDSYATNNGGVGKDSSLYDFEPAKKLRELAKINGLEMASKDFASLMDEQDELHELRKEFCYPLNKESPHVDLSLVDGNAECVYFCGNSLGLMPKECRKLVKEHLDKWAAMGVYGHHLGDRPWKSIEEYATEETAELVGAKPIEVVVMNALTVNVNLMMVPFYRPTSTRHKILMEGKAFPSDQYAIKSQVNFHGYKPQESIIEVFPRKGEETLKTEDILKVIEEQGDSIALVMFSGVQYYTGQFFDMKTITSAAQKKGCVVGWDLAHAVGNVELHLHDWNVDFACWCNYKYLNSGPGAISGVFVHERHAYNFDLPRFSGWWGTNKETRFQMNPEIEPIPGAEGFQISNPAAMQTELLIGSLNVFKKTSIKRLRAKGDLLTAYLEILLLHRYPAPELNEDTDDTPDKKQQLSRPYVKIITPADPKDRGCQLSVKFSCPVQKVHKELEKRGVVVDTRNPDVMRIAPVHMYNSFTDVQRFIDLLEQAFNAVKSLDS</sequence>
<dbReference type="RefSeq" id="XP_031548859.1">
    <property type="nucleotide sequence ID" value="XM_031692999.1"/>
</dbReference>
<dbReference type="GO" id="GO:0034354">
    <property type="term" value="P:'de novo' NAD+ biosynthetic process from L-tryptophan"/>
    <property type="evidence" value="ECO:0007669"/>
    <property type="project" value="UniProtKB-UniRule"/>
</dbReference>
<dbReference type="FunCoup" id="A0A6P8GX72">
    <property type="interactions" value="935"/>
</dbReference>
<dbReference type="GO" id="GO:0097053">
    <property type="term" value="P:L-kynurenine catabolic process"/>
    <property type="evidence" value="ECO:0007669"/>
    <property type="project" value="UniProtKB-UniRule"/>
</dbReference>
<evidence type="ECO:0000256" key="4">
    <source>
        <dbReference type="HAMAP-Rule" id="MF_03017"/>
    </source>
</evidence>
<comment type="pathway">
    <text evidence="4 5">Cofactor biosynthesis; NAD(+) biosynthesis; quinolinate from L-kynurenine: step 2/3.</text>
</comment>
<dbReference type="GO" id="GO:0019805">
    <property type="term" value="P:quinolinate biosynthetic process"/>
    <property type="evidence" value="ECO:0007669"/>
    <property type="project" value="UniProtKB-UniRule"/>
</dbReference>
<feature type="binding site" evidence="4">
    <location>
        <position position="288"/>
    </location>
    <ligand>
        <name>pyridoxal 5'-phosphate</name>
        <dbReference type="ChEBI" id="CHEBI:597326"/>
    </ligand>
</feature>
<dbReference type="InterPro" id="IPR015422">
    <property type="entry name" value="PyrdxlP-dep_Trfase_small"/>
</dbReference>
<evidence type="ECO:0000256" key="5">
    <source>
        <dbReference type="PIRNR" id="PIRNR038800"/>
    </source>
</evidence>
<comment type="catalytic activity">
    <reaction evidence="5">
        <text>3-hydroxy-L-kynurenine + H2O = 3-hydroxyanthranilate + L-alanine + H(+)</text>
        <dbReference type="Rhea" id="RHEA:25143"/>
        <dbReference type="ChEBI" id="CHEBI:15377"/>
        <dbReference type="ChEBI" id="CHEBI:15378"/>
        <dbReference type="ChEBI" id="CHEBI:36559"/>
        <dbReference type="ChEBI" id="CHEBI:57972"/>
        <dbReference type="ChEBI" id="CHEBI:58125"/>
        <dbReference type="EC" id="3.7.1.3"/>
    </reaction>
</comment>
<dbReference type="Proteomes" id="UP000515163">
    <property type="component" value="Unplaced"/>
</dbReference>
<feature type="modified residue" description="N6-(pyridoxal phosphate)lysine" evidence="4">
    <location>
        <position position="289"/>
    </location>
</feature>
<dbReference type="FunFam" id="3.40.640.10:FF:000031">
    <property type="entry name" value="Kynureninase"/>
    <property type="match status" value="1"/>
</dbReference>
<dbReference type="AlphaFoldDB" id="A0A6P8GX72"/>
<evidence type="ECO:0000259" key="6">
    <source>
        <dbReference type="Pfam" id="PF00266"/>
    </source>
</evidence>
<dbReference type="GO" id="GO:0005737">
    <property type="term" value="C:cytoplasm"/>
    <property type="evidence" value="ECO:0007669"/>
    <property type="project" value="UniProtKB-SubCell"/>
</dbReference>
<feature type="binding site" evidence="4">
    <location>
        <position position="347"/>
    </location>
    <ligand>
        <name>pyridoxal 5'-phosphate</name>
        <dbReference type="ChEBI" id="CHEBI:597326"/>
    </ligand>
</feature>
<feature type="binding site" evidence="4">
    <location>
        <position position="319"/>
    </location>
    <ligand>
        <name>pyridoxal 5'-phosphate</name>
        <dbReference type="ChEBI" id="CHEBI:597326"/>
    </ligand>
</feature>
<dbReference type="PIRSF" id="PIRSF038800">
    <property type="entry name" value="KYNU"/>
    <property type="match status" value="1"/>
</dbReference>
<dbReference type="InterPro" id="IPR010111">
    <property type="entry name" value="Kynureninase"/>
</dbReference>
<dbReference type="OrthoDB" id="5978656at2759"/>
<evidence type="ECO:0000313" key="8">
    <source>
        <dbReference type="RefSeq" id="XP_031548859.1"/>
    </source>
</evidence>
<dbReference type="KEGG" id="aten:116286476"/>
<dbReference type="InterPro" id="IPR015421">
    <property type="entry name" value="PyrdxlP-dep_Trfase_major"/>
</dbReference>
<dbReference type="UniPathway" id="UPA00253">
    <property type="reaction ID" value="UER00329"/>
</dbReference>
<dbReference type="UniPathway" id="UPA00334">
    <property type="reaction ID" value="UER00455"/>
</dbReference>
<keyword evidence="7" id="KW-1185">Reference proteome</keyword>
<dbReference type="PANTHER" id="PTHR14084:SF0">
    <property type="entry name" value="KYNURENINASE"/>
    <property type="match status" value="1"/>
</dbReference>
<feature type="binding site" evidence="4">
    <location>
        <begin position="178"/>
        <end position="181"/>
    </location>
    <ligand>
        <name>pyridoxal 5'-phosphate</name>
        <dbReference type="ChEBI" id="CHEBI:597326"/>
    </ligand>
</feature>
<dbReference type="Gene3D" id="3.90.1150.10">
    <property type="entry name" value="Aspartate Aminotransferase, domain 1"/>
    <property type="match status" value="1"/>
</dbReference>
<evidence type="ECO:0000256" key="2">
    <source>
        <dbReference type="ARBA" id="ARBA00022801"/>
    </source>
</evidence>
<dbReference type="GO" id="GO:0030429">
    <property type="term" value="F:kynureninase activity"/>
    <property type="evidence" value="ECO:0007669"/>
    <property type="project" value="UniProtKB-UniRule"/>
</dbReference>
<dbReference type="PANTHER" id="PTHR14084">
    <property type="entry name" value="KYNURENINASE"/>
    <property type="match status" value="1"/>
</dbReference>
<comment type="subunit">
    <text evidence="4 5">Homodimer.</text>
</comment>
<dbReference type="NCBIfam" id="TIGR01814">
    <property type="entry name" value="kynureninase"/>
    <property type="match status" value="1"/>
</dbReference>
<dbReference type="InterPro" id="IPR000192">
    <property type="entry name" value="Aminotrans_V_dom"/>
</dbReference>
<comment type="function">
    <text evidence="4 5">Catalyzes the cleavage of L-kynurenine (L-Kyn) and L-3-hydroxykynurenine (L-3OHKyn) into anthranilic acid (AA) and 3-hydroxyanthranilic acid (3-OHAA), respectively.</text>
</comment>
<keyword evidence="3 4" id="KW-0663">Pyridoxal phosphate</keyword>
<dbReference type="Pfam" id="PF00266">
    <property type="entry name" value="Aminotran_5"/>
    <property type="match status" value="1"/>
</dbReference>
<evidence type="ECO:0000256" key="3">
    <source>
        <dbReference type="ARBA" id="ARBA00022898"/>
    </source>
</evidence>
<accession>A0A6P8GX72</accession>
<comment type="pathway">
    <text evidence="4 5">Amino-acid degradation; L-kynurenine degradation; L-alanine and anthranilate from L-kynurenine: step 1/1.</text>
</comment>